<feature type="transmembrane region" description="Helical" evidence="5">
    <location>
        <begin position="226"/>
        <end position="244"/>
    </location>
</feature>
<sequence length="466" mass="49239">MALSAKIALAVVLVAELMNVLDHSIVLNAIPTLQRSLGAEPAHVQWFTAGYGLAVALGLITSGRLGDIYGRRRFFLIGATVFTLASLLCGIAISPEQLVLFRVLQGTGAAIMLPQVLATIHVTFEGEHRSRAFGLYGAILSLGSALGPVLGGVLVQADLLGLGWRPIFLINLPVGLAVIVLGRRFITESIAERAERFDVAGMLLSALAVLLLVLPLTEGPVYDWPAWAFAMLVGAVLVLGVFIAQQRRRQHDSPLVVLSIFRGRAFPGGLCAQLLFGLLSGMFFITWTLYLQRGLDMSPIEAAMAFVLITLGEMAGVAVAVRTAGRFARRLPQAGALLGLGTVVAYALLIGTRQEDLTLWEMAVPVLLFGVAAGMIAGPLADLSLSKIPEENSGSASGLFSTSIHLGMALGTALTALVFFSVTGGSFDGSANREAFIGVLWWVAGAFALIWGLLFFLPSCAKAEAD</sequence>
<reference evidence="8" key="2">
    <citation type="submission" date="2012-08" db="EMBL/GenBank/DDBJ databases">
        <title>Whole-genome sequence of Nocardiopsis alba strain ATCC BAA-2165 associated with honeybees.</title>
        <authorList>
            <person name="Qiao J."/>
            <person name="Chen L."/>
            <person name="Li Y."/>
            <person name="Wang J."/>
            <person name="Zhang W."/>
            <person name="Chen S."/>
        </authorList>
    </citation>
    <scope>NUCLEOTIDE SEQUENCE [LARGE SCALE GENOMIC DNA]</scope>
    <source>
        <strain evidence="8">ATCC BAA-2165 / BE74</strain>
    </source>
</reference>
<feature type="domain" description="Major facilitator superfamily (MFS) profile" evidence="6">
    <location>
        <begin position="8"/>
        <end position="463"/>
    </location>
</feature>
<dbReference type="HOGENOM" id="CLU_000960_28_2_11"/>
<accession>J7LCE6</accession>
<dbReference type="AlphaFoldDB" id="J7LCE6"/>
<feature type="transmembrane region" description="Helical" evidence="5">
    <location>
        <begin position="404"/>
        <end position="423"/>
    </location>
</feature>
<proteinExistence type="predicted"/>
<evidence type="ECO:0000313" key="8">
    <source>
        <dbReference type="Proteomes" id="UP000003779"/>
    </source>
</evidence>
<dbReference type="GO" id="GO:0022857">
    <property type="term" value="F:transmembrane transporter activity"/>
    <property type="evidence" value="ECO:0007669"/>
    <property type="project" value="InterPro"/>
</dbReference>
<evidence type="ECO:0000259" key="6">
    <source>
        <dbReference type="PROSITE" id="PS50850"/>
    </source>
</evidence>
<evidence type="ECO:0000256" key="2">
    <source>
        <dbReference type="ARBA" id="ARBA00022692"/>
    </source>
</evidence>
<feature type="transmembrane region" description="Helical" evidence="5">
    <location>
        <begin position="362"/>
        <end position="383"/>
    </location>
</feature>
<keyword evidence="4 5" id="KW-0472">Membrane</keyword>
<feature type="transmembrane region" description="Helical" evidence="5">
    <location>
        <begin position="7"/>
        <end position="30"/>
    </location>
</feature>
<dbReference type="PATRIC" id="fig|1205910.3.peg.4644"/>
<dbReference type="EMBL" id="CP003788">
    <property type="protein sequence ID" value="AFR08494.1"/>
    <property type="molecule type" value="Genomic_DNA"/>
</dbReference>
<dbReference type="PANTHER" id="PTHR42718:SF39">
    <property type="entry name" value="ACTINORHODIN TRANSPORTER-RELATED"/>
    <property type="match status" value="1"/>
</dbReference>
<feature type="transmembrane region" description="Helical" evidence="5">
    <location>
        <begin position="42"/>
        <end position="62"/>
    </location>
</feature>
<dbReference type="STRING" id="1205910.B005_4914"/>
<dbReference type="InterPro" id="IPR011701">
    <property type="entry name" value="MFS"/>
</dbReference>
<feature type="transmembrane region" description="Helical" evidence="5">
    <location>
        <begin position="435"/>
        <end position="457"/>
    </location>
</feature>
<evidence type="ECO:0000313" key="7">
    <source>
        <dbReference type="EMBL" id="AFR08494.1"/>
    </source>
</evidence>
<comment type="subcellular location">
    <subcellularLocation>
        <location evidence="1">Cell membrane</location>
        <topology evidence="1">Multi-pass membrane protein</topology>
    </subcellularLocation>
</comment>
<dbReference type="Pfam" id="PF07690">
    <property type="entry name" value="MFS_1"/>
    <property type="match status" value="1"/>
</dbReference>
<dbReference type="Proteomes" id="UP000003779">
    <property type="component" value="Chromosome"/>
</dbReference>
<feature type="transmembrane region" description="Helical" evidence="5">
    <location>
        <begin position="99"/>
        <end position="120"/>
    </location>
</feature>
<dbReference type="CDD" id="cd17321">
    <property type="entry name" value="MFS_MMR_MDR_like"/>
    <property type="match status" value="1"/>
</dbReference>
<dbReference type="SUPFAM" id="SSF103473">
    <property type="entry name" value="MFS general substrate transporter"/>
    <property type="match status" value="1"/>
</dbReference>
<feature type="transmembrane region" description="Helical" evidence="5">
    <location>
        <begin position="265"/>
        <end position="290"/>
    </location>
</feature>
<dbReference type="Gene3D" id="1.20.1250.20">
    <property type="entry name" value="MFS general substrate transporter like domains"/>
    <property type="match status" value="1"/>
</dbReference>
<feature type="transmembrane region" description="Helical" evidence="5">
    <location>
        <begin position="302"/>
        <end position="321"/>
    </location>
</feature>
<dbReference type="PROSITE" id="PS50850">
    <property type="entry name" value="MFS"/>
    <property type="match status" value="1"/>
</dbReference>
<evidence type="ECO:0000256" key="4">
    <source>
        <dbReference type="ARBA" id="ARBA00023136"/>
    </source>
</evidence>
<dbReference type="InterPro" id="IPR036259">
    <property type="entry name" value="MFS_trans_sf"/>
</dbReference>
<organism evidence="7 8">
    <name type="scientific">Nocardiopsis alba (strain ATCC BAA-2165 / BE74)</name>
    <dbReference type="NCBI Taxonomy" id="1205910"/>
    <lineage>
        <taxon>Bacteria</taxon>
        <taxon>Bacillati</taxon>
        <taxon>Actinomycetota</taxon>
        <taxon>Actinomycetes</taxon>
        <taxon>Streptosporangiales</taxon>
        <taxon>Nocardiopsidaceae</taxon>
        <taxon>Nocardiopsis</taxon>
    </lineage>
</organism>
<keyword evidence="3 5" id="KW-1133">Transmembrane helix</keyword>
<dbReference type="eggNOG" id="COG0477">
    <property type="taxonomic scope" value="Bacteria"/>
</dbReference>
<evidence type="ECO:0000256" key="1">
    <source>
        <dbReference type="ARBA" id="ARBA00004651"/>
    </source>
</evidence>
<keyword evidence="2 5" id="KW-0812">Transmembrane</keyword>
<dbReference type="Gene3D" id="1.20.1720.10">
    <property type="entry name" value="Multidrug resistance protein D"/>
    <property type="match status" value="1"/>
</dbReference>
<protein>
    <submittedName>
        <fullName evidence="7">Sugar (And other) transporter family protein</fullName>
    </submittedName>
</protein>
<dbReference type="InterPro" id="IPR020846">
    <property type="entry name" value="MFS_dom"/>
</dbReference>
<feature type="transmembrane region" description="Helical" evidence="5">
    <location>
        <begin position="197"/>
        <end position="214"/>
    </location>
</feature>
<dbReference type="GO" id="GO:0005886">
    <property type="term" value="C:plasma membrane"/>
    <property type="evidence" value="ECO:0007669"/>
    <property type="project" value="UniProtKB-SubCell"/>
</dbReference>
<feature type="transmembrane region" description="Helical" evidence="5">
    <location>
        <begin position="74"/>
        <end position="93"/>
    </location>
</feature>
<feature type="transmembrane region" description="Helical" evidence="5">
    <location>
        <begin position="333"/>
        <end position="350"/>
    </location>
</feature>
<evidence type="ECO:0000256" key="5">
    <source>
        <dbReference type="SAM" id="Phobius"/>
    </source>
</evidence>
<dbReference type="KEGG" id="nal:B005_4914"/>
<reference evidence="7 8" key="1">
    <citation type="journal article" date="2012" name="J. Bacteriol.">
        <title>Whole-Genome Sequence of Nocardiopsis alba Strain ATCC BAA-2165, Associated with Honeybees.</title>
        <authorList>
            <person name="Qiao J."/>
            <person name="Chen L."/>
            <person name="Li Y."/>
            <person name="Wang J."/>
            <person name="Zhang W."/>
            <person name="Chen S."/>
        </authorList>
    </citation>
    <scope>NUCLEOTIDE SEQUENCE [LARGE SCALE GENOMIC DNA]</scope>
    <source>
        <strain evidence="8">ATCC BAA-2165 / BE74</strain>
    </source>
</reference>
<dbReference type="PANTHER" id="PTHR42718">
    <property type="entry name" value="MAJOR FACILITATOR SUPERFAMILY MULTIDRUG TRANSPORTER MFSC"/>
    <property type="match status" value="1"/>
</dbReference>
<dbReference type="PRINTS" id="PR01036">
    <property type="entry name" value="TCRTETB"/>
</dbReference>
<name>J7LCE6_NOCAA</name>
<feature type="transmembrane region" description="Helical" evidence="5">
    <location>
        <begin position="167"/>
        <end position="185"/>
    </location>
</feature>
<feature type="transmembrane region" description="Helical" evidence="5">
    <location>
        <begin position="132"/>
        <end position="155"/>
    </location>
</feature>
<gene>
    <name evidence="7" type="ordered locus">B005_4914</name>
</gene>
<evidence type="ECO:0000256" key="3">
    <source>
        <dbReference type="ARBA" id="ARBA00022989"/>
    </source>
</evidence>